<dbReference type="AlphaFoldDB" id="A0AAN7R6J9"/>
<dbReference type="InterPro" id="IPR001128">
    <property type="entry name" value="Cyt_P450"/>
</dbReference>
<dbReference type="InterPro" id="IPR017972">
    <property type="entry name" value="Cyt_P450_CS"/>
</dbReference>
<evidence type="ECO:0000256" key="5">
    <source>
        <dbReference type="ARBA" id="ARBA00023002"/>
    </source>
</evidence>
<keyword evidence="3 8" id="KW-0349">Heme</keyword>
<proteinExistence type="inferred from homology"/>
<evidence type="ECO:0000256" key="6">
    <source>
        <dbReference type="ARBA" id="ARBA00023004"/>
    </source>
</evidence>
<dbReference type="Pfam" id="PF00067">
    <property type="entry name" value="p450"/>
    <property type="match status" value="1"/>
</dbReference>
<comment type="cofactor">
    <cofactor evidence="1 8">
        <name>heme</name>
        <dbReference type="ChEBI" id="CHEBI:30413"/>
    </cofactor>
</comment>
<evidence type="ECO:0000256" key="9">
    <source>
        <dbReference type="RuleBase" id="RU000461"/>
    </source>
</evidence>
<evidence type="ECO:0000313" key="10">
    <source>
        <dbReference type="EMBL" id="KAK4791582.1"/>
    </source>
</evidence>
<sequence length="603" mass="69239">MMHSSRHYLSHSKQLPWGPPPWPVIGCIPEMLIHSPVFRWIHHVMNEMDADIACFRLGSVHVIPVTCPKIAREFLKAQDAVFASRPLSAVTRMLSSGYVTAALSPNGDSWSIEVGDHFLGEYKRTGRVSLRTACRHYTGNLIRRLIFDRRYFAQKMEDDDGAPTFVEEEHADALFTTLKYMYAFSISDYFPFLEGLDLDGHQKIIREAKNTIDKYHNPIIEERIQKWRKNDGRDFRGESQLKKNVPRDLLDILVLVESSDGRPLLTSEEIKAQAWEIMVATVDNPSNAVEWIMAEMLNNSEIINKAVEELDRVVGKERLVQEHDIPNLNYIKACCREAFRLHPLAPFHVPHVSLHDAFVAGYHIPKGSHVILSRMGLGRNPRVWDEPLKFNPERHLSNGAEGRRQPYSEEVVLTEPDLRFISFSTGRRGCPATTLGTTMTVMLLARIIQGFSWVKPPEFSNISLEESDDELCLACPLVLCAEPRLPLHIYTGANTLGHQVTFEVMPRHVKPWEYTKINYHLDSNYLMNLNLASRIKPRLDSWAMKKSTEGWTNDLHNTPRRNLEQTTTPRRSISNDLDLWYHEWEPYSLTAALLESEGRDENL</sequence>
<dbReference type="PANTHER" id="PTHR47944">
    <property type="entry name" value="CYTOCHROME P450 98A9"/>
    <property type="match status" value="1"/>
</dbReference>
<dbReference type="GO" id="GO:0005506">
    <property type="term" value="F:iron ion binding"/>
    <property type="evidence" value="ECO:0007669"/>
    <property type="project" value="InterPro"/>
</dbReference>
<dbReference type="GO" id="GO:0020037">
    <property type="term" value="F:heme binding"/>
    <property type="evidence" value="ECO:0007669"/>
    <property type="project" value="InterPro"/>
</dbReference>
<dbReference type="GO" id="GO:0044550">
    <property type="term" value="P:secondary metabolite biosynthetic process"/>
    <property type="evidence" value="ECO:0007669"/>
    <property type="project" value="UniProtKB-ARBA"/>
</dbReference>
<evidence type="ECO:0000256" key="4">
    <source>
        <dbReference type="ARBA" id="ARBA00022723"/>
    </source>
</evidence>
<evidence type="ECO:0000256" key="8">
    <source>
        <dbReference type="PIRSR" id="PIRSR602401-1"/>
    </source>
</evidence>
<keyword evidence="5 9" id="KW-0560">Oxidoreductase</keyword>
<evidence type="ECO:0000313" key="11">
    <source>
        <dbReference type="Proteomes" id="UP001346149"/>
    </source>
</evidence>
<feature type="binding site" description="axial binding residue" evidence="8">
    <location>
        <position position="430"/>
    </location>
    <ligand>
        <name>heme</name>
        <dbReference type="ChEBI" id="CHEBI:30413"/>
    </ligand>
    <ligandPart>
        <name>Fe</name>
        <dbReference type="ChEBI" id="CHEBI:18248"/>
    </ligandPart>
</feature>
<keyword evidence="4 8" id="KW-0479">Metal-binding</keyword>
<comment type="caution">
    <text evidence="10">The sequence shown here is derived from an EMBL/GenBank/DDBJ whole genome shotgun (WGS) entry which is preliminary data.</text>
</comment>
<dbReference type="PRINTS" id="PR00463">
    <property type="entry name" value="EP450I"/>
</dbReference>
<evidence type="ECO:0000256" key="7">
    <source>
        <dbReference type="ARBA" id="ARBA00023033"/>
    </source>
</evidence>
<dbReference type="PROSITE" id="PS00086">
    <property type="entry name" value="CYTOCHROME_P450"/>
    <property type="match status" value="1"/>
</dbReference>
<dbReference type="Gene3D" id="1.10.630.10">
    <property type="entry name" value="Cytochrome P450"/>
    <property type="match status" value="1"/>
</dbReference>
<dbReference type="GO" id="GO:0016705">
    <property type="term" value="F:oxidoreductase activity, acting on paired donors, with incorporation or reduction of molecular oxygen"/>
    <property type="evidence" value="ECO:0007669"/>
    <property type="project" value="InterPro"/>
</dbReference>
<accession>A0AAN7R6J9</accession>
<dbReference type="EMBL" id="JAXQNO010000009">
    <property type="protein sequence ID" value="KAK4791582.1"/>
    <property type="molecule type" value="Genomic_DNA"/>
</dbReference>
<evidence type="ECO:0000256" key="3">
    <source>
        <dbReference type="ARBA" id="ARBA00022617"/>
    </source>
</evidence>
<gene>
    <name evidence="10" type="ORF">SAY86_031995</name>
</gene>
<keyword evidence="7 9" id="KW-0503">Monooxygenase</keyword>
<dbReference type="SUPFAM" id="SSF48264">
    <property type="entry name" value="Cytochrome P450"/>
    <property type="match status" value="1"/>
</dbReference>
<comment type="similarity">
    <text evidence="2 9">Belongs to the cytochrome P450 family.</text>
</comment>
<dbReference type="PANTHER" id="PTHR47944:SF4">
    <property type="entry name" value="OS09G0441700 PROTEIN"/>
    <property type="match status" value="1"/>
</dbReference>
<dbReference type="InterPro" id="IPR036396">
    <property type="entry name" value="Cyt_P450_sf"/>
</dbReference>
<dbReference type="Proteomes" id="UP001346149">
    <property type="component" value="Unassembled WGS sequence"/>
</dbReference>
<evidence type="ECO:0000256" key="1">
    <source>
        <dbReference type="ARBA" id="ARBA00001971"/>
    </source>
</evidence>
<name>A0AAN7R6J9_TRANT</name>
<dbReference type="InterPro" id="IPR002401">
    <property type="entry name" value="Cyt_P450_E_grp-I"/>
</dbReference>
<organism evidence="10 11">
    <name type="scientific">Trapa natans</name>
    <name type="common">Water chestnut</name>
    <dbReference type="NCBI Taxonomy" id="22666"/>
    <lineage>
        <taxon>Eukaryota</taxon>
        <taxon>Viridiplantae</taxon>
        <taxon>Streptophyta</taxon>
        <taxon>Embryophyta</taxon>
        <taxon>Tracheophyta</taxon>
        <taxon>Spermatophyta</taxon>
        <taxon>Magnoliopsida</taxon>
        <taxon>eudicotyledons</taxon>
        <taxon>Gunneridae</taxon>
        <taxon>Pentapetalae</taxon>
        <taxon>rosids</taxon>
        <taxon>malvids</taxon>
        <taxon>Myrtales</taxon>
        <taxon>Lythraceae</taxon>
        <taxon>Trapa</taxon>
    </lineage>
</organism>
<keyword evidence="11" id="KW-1185">Reference proteome</keyword>
<evidence type="ECO:0000256" key="2">
    <source>
        <dbReference type="ARBA" id="ARBA00010617"/>
    </source>
</evidence>
<dbReference type="GO" id="GO:0004497">
    <property type="term" value="F:monooxygenase activity"/>
    <property type="evidence" value="ECO:0007669"/>
    <property type="project" value="UniProtKB-KW"/>
</dbReference>
<reference evidence="10 11" key="1">
    <citation type="journal article" date="2023" name="Hortic Res">
        <title>Pangenome of water caltrop reveals structural variations and asymmetric subgenome divergence after allopolyploidization.</title>
        <authorList>
            <person name="Zhang X."/>
            <person name="Chen Y."/>
            <person name="Wang L."/>
            <person name="Yuan Y."/>
            <person name="Fang M."/>
            <person name="Shi L."/>
            <person name="Lu R."/>
            <person name="Comes H.P."/>
            <person name="Ma Y."/>
            <person name="Chen Y."/>
            <person name="Huang G."/>
            <person name="Zhou Y."/>
            <person name="Zheng Z."/>
            <person name="Qiu Y."/>
        </authorList>
    </citation>
    <scope>NUCLEOTIDE SEQUENCE [LARGE SCALE GENOMIC DNA]</scope>
    <source>
        <strain evidence="10">F231</strain>
    </source>
</reference>
<keyword evidence="6 8" id="KW-0408">Iron</keyword>
<protein>
    <submittedName>
        <fullName evidence="10">Uncharacterized protein</fullName>
    </submittedName>
</protein>